<comment type="caution">
    <text evidence="1">The sequence shown here is derived from an EMBL/GenBank/DDBJ whole genome shotgun (WGS) entry which is preliminary data.</text>
</comment>
<evidence type="ECO:0000313" key="1">
    <source>
        <dbReference type="EMBL" id="CVI61857.1"/>
    </source>
</evidence>
<reference evidence="1" key="1">
    <citation type="submission" date="2016-01" db="EMBL/GenBank/DDBJ databases">
        <authorList>
            <person name="Regsiter A."/>
            <person name="william w."/>
        </authorList>
    </citation>
    <scope>NUCLEOTIDE SEQUENCE</scope>
    <source>
        <strain evidence="1">NCPPB 1641</strain>
    </source>
</reference>
<evidence type="ECO:0000313" key="2">
    <source>
        <dbReference type="Proteomes" id="UP000192140"/>
    </source>
</evidence>
<gene>
    <name evidence="1" type="ORF">AGR7A_Lc30045</name>
</gene>
<proteinExistence type="predicted"/>
<dbReference type="AlphaFoldDB" id="A0A1S7U4X2"/>
<name>A0A1S7U4X2_9HYPH</name>
<sequence>MIIDQKENMFNHLILLIIYQN</sequence>
<protein>
    <submittedName>
        <fullName evidence="1">Uncharacterized protein</fullName>
    </submittedName>
</protein>
<accession>A0A1S7U4X2</accession>
<keyword evidence="2" id="KW-1185">Reference proteome</keyword>
<organism evidence="1 2">
    <name type="scientific">Agrobacterium deltaense NCPPB 1641</name>
    <dbReference type="NCBI Taxonomy" id="1183425"/>
    <lineage>
        <taxon>Bacteria</taxon>
        <taxon>Pseudomonadati</taxon>
        <taxon>Pseudomonadota</taxon>
        <taxon>Alphaproteobacteria</taxon>
        <taxon>Hyphomicrobiales</taxon>
        <taxon>Rhizobiaceae</taxon>
        <taxon>Rhizobium/Agrobacterium group</taxon>
        <taxon>Agrobacterium</taxon>
    </lineage>
</organism>
<dbReference type="EMBL" id="FCNP01000041">
    <property type="protein sequence ID" value="CVI61857.1"/>
    <property type="molecule type" value="Genomic_DNA"/>
</dbReference>
<dbReference type="Proteomes" id="UP000192140">
    <property type="component" value="Unassembled WGS sequence"/>
</dbReference>